<comment type="subcellular location">
    <subcellularLocation>
        <location evidence="1">Cell membrane</location>
        <topology evidence="1">Multi-pass membrane protein</topology>
    </subcellularLocation>
</comment>
<keyword evidence="10" id="KW-1185">Reference proteome</keyword>
<evidence type="ECO:0000256" key="4">
    <source>
        <dbReference type="ARBA" id="ARBA00022989"/>
    </source>
</evidence>
<dbReference type="Pfam" id="PF07690">
    <property type="entry name" value="MFS_1"/>
    <property type="match status" value="1"/>
</dbReference>
<reference evidence="9 10" key="1">
    <citation type="submission" date="2012-06" db="EMBL/GenBank/DDBJ databases">
        <title>Complete genome of Terriglobus roseus DSM 18391.</title>
        <authorList>
            <consortium name="US DOE Joint Genome Institute (JGI-PGF)"/>
            <person name="Lucas S."/>
            <person name="Copeland A."/>
            <person name="Lapidus A."/>
            <person name="Glavina del Rio T."/>
            <person name="Dalin E."/>
            <person name="Tice H."/>
            <person name="Bruce D."/>
            <person name="Goodwin L."/>
            <person name="Pitluck S."/>
            <person name="Peters L."/>
            <person name="Mikhailova N."/>
            <person name="Munk A.C.C."/>
            <person name="Kyrpides N."/>
            <person name="Mavromatis K."/>
            <person name="Ivanova N."/>
            <person name="Brettin T."/>
            <person name="Detter J.C."/>
            <person name="Han C."/>
            <person name="Larimer F."/>
            <person name="Land M."/>
            <person name="Hauser L."/>
            <person name="Markowitz V."/>
            <person name="Cheng J.-F."/>
            <person name="Hugenholtz P."/>
            <person name="Woyke T."/>
            <person name="Wu D."/>
            <person name="Brambilla E."/>
            <person name="Klenk H.-P."/>
            <person name="Eisen J.A."/>
        </authorList>
    </citation>
    <scope>NUCLEOTIDE SEQUENCE [LARGE SCALE GENOMIC DNA]</scope>
    <source>
        <strain evidence="9">DSM 18391</strain>
        <strain evidence="10">DSM 18391 / NRRL B-41598 / KBS 63</strain>
    </source>
</reference>
<dbReference type="InterPro" id="IPR036259">
    <property type="entry name" value="MFS_trans_sf"/>
</dbReference>
<feature type="transmembrane region" description="Helical" evidence="6">
    <location>
        <begin position="79"/>
        <end position="99"/>
    </location>
</feature>
<feature type="transmembrane region" description="Helical" evidence="6">
    <location>
        <begin position="51"/>
        <end position="72"/>
    </location>
</feature>
<evidence type="ECO:0000256" key="2">
    <source>
        <dbReference type="ARBA" id="ARBA00022475"/>
    </source>
</evidence>
<sequence length="439" mass="47404">MSSKASSVRVRYLLGFLLFALSGIAFLDRTNISIAGPQISREFALGHERLGWIFSAFLIGYAIMQVPAGWMASRFGPRAVLTIGTLWWGVATILATLLPVGTPTAVFWLIALRFLLGAGESVVYPAANQFVSNWIPVGERGIINGLIFAGVGAGSGLTPPLLNWIITQHGWRAAFWFSAIVGVFIGGVWWFASRNMPEQHPSVSKEELQEIRAGLPSTLPTESDLVDGATVNPVAPKFEWKAMFTRKDLPLLMGAYFCFGYISWIYFSWFFTYMSEVRGFNPKSSALFTMLPFISMTFFCLLGGALSDRITRRYGLRAGRCWLASVALCLTACFLVFGSQAKNPITAAIILSLGAGALYLSQSSFWSVSIDIAGKQSGVFSALVNTGGQVGGAVTASLTPWIAHGFGWTSSFGTAACMAMLGAACWAVVNPAQVQAREA</sequence>
<gene>
    <name evidence="8" type="ordered locus">Terro_2020</name>
    <name evidence="9" type="ordered locus">Terro_2386</name>
</gene>
<accession>I3ZHC9</accession>
<dbReference type="HOGENOM" id="CLU_001265_5_1_0"/>
<dbReference type="KEGG" id="trs:Terro_2020"/>
<dbReference type="GO" id="GO:0005886">
    <property type="term" value="C:plasma membrane"/>
    <property type="evidence" value="ECO:0007669"/>
    <property type="project" value="UniProtKB-SubCell"/>
</dbReference>
<dbReference type="InterPro" id="IPR011701">
    <property type="entry name" value="MFS"/>
</dbReference>
<proteinExistence type="predicted"/>
<feature type="transmembrane region" description="Helical" evidence="6">
    <location>
        <begin position="173"/>
        <end position="192"/>
    </location>
</feature>
<dbReference type="PIRSF" id="PIRSF002808">
    <property type="entry name" value="Hexose_phosphate_transp"/>
    <property type="match status" value="1"/>
</dbReference>
<dbReference type="AlphaFoldDB" id="I3ZHC9"/>
<evidence type="ECO:0000256" key="3">
    <source>
        <dbReference type="ARBA" id="ARBA00022692"/>
    </source>
</evidence>
<feature type="transmembrane region" description="Helical" evidence="6">
    <location>
        <begin position="145"/>
        <end position="167"/>
    </location>
</feature>
<dbReference type="PANTHER" id="PTHR11662:SF399">
    <property type="entry name" value="FI19708P1-RELATED"/>
    <property type="match status" value="1"/>
</dbReference>
<keyword evidence="5 6" id="KW-0472">Membrane</keyword>
<keyword evidence="4 6" id="KW-1133">Transmembrane helix</keyword>
<dbReference type="GO" id="GO:0022857">
    <property type="term" value="F:transmembrane transporter activity"/>
    <property type="evidence" value="ECO:0007669"/>
    <property type="project" value="InterPro"/>
</dbReference>
<feature type="transmembrane region" description="Helical" evidence="6">
    <location>
        <begin position="286"/>
        <end position="306"/>
    </location>
</feature>
<dbReference type="KEGG" id="trs:Terro_2386"/>
<evidence type="ECO:0000313" key="10">
    <source>
        <dbReference type="Proteomes" id="UP000006056"/>
    </source>
</evidence>
<evidence type="ECO:0000256" key="1">
    <source>
        <dbReference type="ARBA" id="ARBA00004651"/>
    </source>
</evidence>
<evidence type="ECO:0000256" key="5">
    <source>
        <dbReference type="ARBA" id="ARBA00023136"/>
    </source>
</evidence>
<feature type="domain" description="Major facilitator superfamily (MFS) profile" evidence="7">
    <location>
        <begin position="8"/>
        <end position="434"/>
    </location>
</feature>
<dbReference type="EMBL" id="CP003379">
    <property type="protein sequence ID" value="AFL88306.1"/>
    <property type="molecule type" value="Genomic_DNA"/>
</dbReference>
<feature type="transmembrane region" description="Helical" evidence="6">
    <location>
        <begin position="344"/>
        <end position="361"/>
    </location>
</feature>
<name>I3ZHC9_TERRK</name>
<feature type="transmembrane region" description="Helical" evidence="6">
    <location>
        <begin position="105"/>
        <end position="124"/>
    </location>
</feature>
<feature type="transmembrane region" description="Helical" evidence="6">
    <location>
        <begin position="382"/>
        <end position="402"/>
    </location>
</feature>
<dbReference type="eggNOG" id="COG2271">
    <property type="taxonomic scope" value="Bacteria"/>
</dbReference>
<dbReference type="CDD" id="cd17319">
    <property type="entry name" value="MFS_ExuT_GudP_like"/>
    <property type="match status" value="1"/>
</dbReference>
<dbReference type="RefSeq" id="WP_014785875.1">
    <property type="nucleotide sequence ID" value="NC_018014.1"/>
</dbReference>
<keyword evidence="2" id="KW-1003">Cell membrane</keyword>
<dbReference type="SUPFAM" id="SSF103473">
    <property type="entry name" value="MFS general substrate transporter"/>
    <property type="match status" value="1"/>
</dbReference>
<dbReference type="OrthoDB" id="6360at2"/>
<organism evidence="9 10">
    <name type="scientific">Terriglobus roseus (strain DSM 18391 / NRRL B-41598 / KBS 63)</name>
    <dbReference type="NCBI Taxonomy" id="926566"/>
    <lineage>
        <taxon>Bacteria</taxon>
        <taxon>Pseudomonadati</taxon>
        <taxon>Acidobacteriota</taxon>
        <taxon>Terriglobia</taxon>
        <taxon>Terriglobales</taxon>
        <taxon>Acidobacteriaceae</taxon>
        <taxon>Terriglobus</taxon>
    </lineage>
</organism>
<dbReference type="Proteomes" id="UP000006056">
    <property type="component" value="Chromosome"/>
</dbReference>
<feature type="transmembrane region" description="Helical" evidence="6">
    <location>
        <begin position="251"/>
        <end position="274"/>
    </location>
</feature>
<dbReference type="InterPro" id="IPR050382">
    <property type="entry name" value="MFS_Na/Anion_cotransporter"/>
</dbReference>
<dbReference type="Gene3D" id="1.20.1250.20">
    <property type="entry name" value="MFS general substrate transporter like domains"/>
    <property type="match status" value="2"/>
</dbReference>
<dbReference type="PATRIC" id="fig|926566.3.peg.1995"/>
<evidence type="ECO:0000313" key="8">
    <source>
        <dbReference type="EMBL" id="AFL88306.1"/>
    </source>
</evidence>
<dbReference type="InterPro" id="IPR020846">
    <property type="entry name" value="MFS_dom"/>
</dbReference>
<feature type="transmembrane region" description="Helical" evidence="6">
    <location>
        <begin position="408"/>
        <end position="429"/>
    </location>
</feature>
<evidence type="ECO:0000259" key="7">
    <source>
        <dbReference type="PROSITE" id="PS50850"/>
    </source>
</evidence>
<evidence type="ECO:0000256" key="6">
    <source>
        <dbReference type="SAM" id="Phobius"/>
    </source>
</evidence>
<keyword evidence="3 6" id="KW-0812">Transmembrane</keyword>
<evidence type="ECO:0000313" key="9">
    <source>
        <dbReference type="EMBL" id="AFL88647.1"/>
    </source>
</evidence>
<dbReference type="InterPro" id="IPR000849">
    <property type="entry name" value="Sugar_P_transporter"/>
</dbReference>
<protein>
    <submittedName>
        <fullName evidence="9">Sugar phosphate permease</fullName>
    </submittedName>
</protein>
<dbReference type="PROSITE" id="PS50850">
    <property type="entry name" value="MFS"/>
    <property type="match status" value="1"/>
</dbReference>
<dbReference type="PANTHER" id="PTHR11662">
    <property type="entry name" value="SOLUTE CARRIER FAMILY 17"/>
    <property type="match status" value="1"/>
</dbReference>
<feature type="transmembrane region" description="Helical" evidence="6">
    <location>
        <begin position="318"/>
        <end position="338"/>
    </location>
</feature>
<dbReference type="EMBL" id="CP003379">
    <property type="protein sequence ID" value="AFL88647.1"/>
    <property type="molecule type" value="Genomic_DNA"/>
</dbReference>